<evidence type="ECO:0000256" key="1">
    <source>
        <dbReference type="ARBA" id="ARBA00006987"/>
    </source>
</evidence>
<dbReference type="EMBL" id="PDNV01000005">
    <property type="protein sequence ID" value="PLC54073.1"/>
    <property type="molecule type" value="Genomic_DNA"/>
</dbReference>
<accession>A0A2N4UGD0</accession>
<keyword evidence="2" id="KW-0732">Signal</keyword>
<dbReference type="AlphaFoldDB" id="A0A2N4UGD0"/>
<feature type="chain" id="PRO_5014878594" evidence="2">
    <location>
        <begin position="25"/>
        <end position="324"/>
    </location>
</feature>
<evidence type="ECO:0000313" key="4">
    <source>
        <dbReference type="Proteomes" id="UP000234328"/>
    </source>
</evidence>
<comment type="similarity">
    <text evidence="1">Belongs to the UPF0065 (bug) family.</text>
</comment>
<dbReference type="SUPFAM" id="SSF53850">
    <property type="entry name" value="Periplasmic binding protein-like II"/>
    <property type="match status" value="1"/>
</dbReference>
<sequence>MNITTRHLLLVGIVAAAFSLPAMAQLGGGKTTTIVVPFSAGGPTDFIARLLAEPLSKELGMPVVIDNRPGASGNIGTQNVVNAKPDGLTLVHSTAAMQAVNPLMYPSANFEPSRDLISVGITGALPNLLVVHPESGIKTVEELVKKGKKNGAQLSFATFGPGSSPHFFGSLLEKAADISAMPIPYKGSASAITDMLAGRIDFMFDSMTTSVTQVKADKLVPLAITSSNRSALLPDVPTLKETGFGDVDVDFWFTLQVPSKTPPDVVAKLRHAIDKAVQDPTYRQSVAARGVENFYVAPANLDTFMSSDTKKWREAALSIGIKAE</sequence>
<dbReference type="InterPro" id="IPR042100">
    <property type="entry name" value="Bug_dom1"/>
</dbReference>
<evidence type="ECO:0000313" key="3">
    <source>
        <dbReference type="EMBL" id="PLC54073.1"/>
    </source>
</evidence>
<dbReference type="PANTHER" id="PTHR42928">
    <property type="entry name" value="TRICARBOXYLATE-BINDING PROTEIN"/>
    <property type="match status" value="1"/>
</dbReference>
<reference evidence="3 4" key="1">
    <citation type="submission" date="2017-10" db="EMBL/GenBank/DDBJ databases">
        <title>Two draft genome sequences of Pusillimonas sp. strains isolated from a nitrate- and radionuclide-contaminated groundwater in Russia.</title>
        <authorList>
            <person name="Grouzdev D.S."/>
            <person name="Tourova T.P."/>
            <person name="Goeva M.A."/>
            <person name="Babich T.L."/>
            <person name="Sokolova D.S."/>
            <person name="Abdullin R."/>
            <person name="Poltaraus A.B."/>
            <person name="Toshchakov S.V."/>
            <person name="Nazina T.N."/>
        </authorList>
    </citation>
    <scope>NUCLEOTIDE SEQUENCE [LARGE SCALE GENOMIC DNA]</scope>
    <source>
        <strain evidence="3 4">JR1/69-2-13</strain>
    </source>
</reference>
<dbReference type="Proteomes" id="UP000234328">
    <property type="component" value="Unassembled WGS sequence"/>
</dbReference>
<dbReference type="InterPro" id="IPR005064">
    <property type="entry name" value="BUG"/>
</dbReference>
<dbReference type="Gene3D" id="3.40.190.150">
    <property type="entry name" value="Bordetella uptake gene, domain 1"/>
    <property type="match status" value="1"/>
</dbReference>
<dbReference type="OrthoDB" id="8957095at2"/>
<dbReference type="PANTHER" id="PTHR42928:SF5">
    <property type="entry name" value="BLR1237 PROTEIN"/>
    <property type="match status" value="1"/>
</dbReference>
<dbReference type="Gene3D" id="3.40.190.10">
    <property type="entry name" value="Periplasmic binding protein-like II"/>
    <property type="match status" value="1"/>
</dbReference>
<dbReference type="CDD" id="cd07012">
    <property type="entry name" value="PBP2_Bug_TTT"/>
    <property type="match status" value="1"/>
</dbReference>
<name>A0A2N4UGD0_9BURK</name>
<proteinExistence type="inferred from homology"/>
<gene>
    <name evidence="3" type="ORF">CR155_08065</name>
</gene>
<dbReference type="Pfam" id="PF03401">
    <property type="entry name" value="TctC"/>
    <property type="match status" value="1"/>
</dbReference>
<dbReference type="RefSeq" id="WP_102069508.1">
    <property type="nucleotide sequence ID" value="NZ_PDNV01000005.1"/>
</dbReference>
<protein>
    <submittedName>
        <fullName evidence="3">ABC transporter substrate-binding protein</fullName>
    </submittedName>
</protein>
<comment type="caution">
    <text evidence="3">The sequence shown here is derived from an EMBL/GenBank/DDBJ whole genome shotgun (WGS) entry which is preliminary data.</text>
</comment>
<feature type="signal peptide" evidence="2">
    <location>
        <begin position="1"/>
        <end position="24"/>
    </location>
</feature>
<keyword evidence="4" id="KW-1185">Reference proteome</keyword>
<organism evidence="3 4">
    <name type="scientific">Pollutimonas nitritireducens</name>
    <dbReference type="NCBI Taxonomy" id="2045209"/>
    <lineage>
        <taxon>Bacteria</taxon>
        <taxon>Pseudomonadati</taxon>
        <taxon>Pseudomonadota</taxon>
        <taxon>Betaproteobacteria</taxon>
        <taxon>Burkholderiales</taxon>
        <taxon>Alcaligenaceae</taxon>
        <taxon>Pollutimonas</taxon>
    </lineage>
</organism>
<evidence type="ECO:0000256" key="2">
    <source>
        <dbReference type="SAM" id="SignalP"/>
    </source>
</evidence>
<dbReference type="PIRSF" id="PIRSF017082">
    <property type="entry name" value="YflP"/>
    <property type="match status" value="1"/>
</dbReference>